<evidence type="ECO:0000313" key="4">
    <source>
        <dbReference type="Proteomes" id="UP000470384"/>
    </source>
</evidence>
<proteinExistence type="predicted"/>
<evidence type="ECO:0000256" key="1">
    <source>
        <dbReference type="SAM" id="SignalP"/>
    </source>
</evidence>
<dbReference type="InterPro" id="IPR033900">
    <property type="entry name" value="Gram_neg_porin_domain"/>
</dbReference>
<dbReference type="Pfam" id="PF13609">
    <property type="entry name" value="Porin_4"/>
    <property type="match status" value="1"/>
</dbReference>
<reference evidence="3 4" key="1">
    <citation type="journal article" date="2016" name="Int. J. Syst. Evol. Microbiol.">
        <title>Pyruvatibacter mobilis gen. nov., sp. nov., a marine bacterium from the culture broth of Picochlorum sp. 122.</title>
        <authorList>
            <person name="Wang G."/>
            <person name="Tang M."/>
            <person name="Wu H."/>
            <person name="Dai S."/>
            <person name="Li T."/>
            <person name="Chen C."/>
            <person name="He H."/>
            <person name="Fan J."/>
            <person name="Xiang W."/>
            <person name="Li X."/>
        </authorList>
    </citation>
    <scope>NUCLEOTIDE SEQUENCE [LARGE SCALE GENOMIC DNA]</scope>
    <source>
        <strain evidence="3 4">GYP-11</strain>
    </source>
</reference>
<dbReference type="SUPFAM" id="SSF56935">
    <property type="entry name" value="Porins"/>
    <property type="match status" value="1"/>
</dbReference>
<comment type="caution">
    <text evidence="3">The sequence shown here is derived from an EMBL/GenBank/DDBJ whole genome shotgun (WGS) entry which is preliminary data.</text>
</comment>
<feature type="signal peptide" evidence="1">
    <location>
        <begin position="1"/>
        <end position="26"/>
    </location>
</feature>
<dbReference type="Gene3D" id="2.40.160.10">
    <property type="entry name" value="Porin"/>
    <property type="match status" value="1"/>
</dbReference>
<dbReference type="RefSeq" id="WP_160588012.1">
    <property type="nucleotide sequence ID" value="NZ_BMHN01000001.1"/>
</dbReference>
<dbReference type="Proteomes" id="UP000470384">
    <property type="component" value="Unassembled WGS sequence"/>
</dbReference>
<dbReference type="AlphaFoldDB" id="A0A845QCA7"/>
<organism evidence="3 4">
    <name type="scientific">Pyruvatibacter mobilis</name>
    <dbReference type="NCBI Taxonomy" id="1712261"/>
    <lineage>
        <taxon>Bacteria</taxon>
        <taxon>Pseudomonadati</taxon>
        <taxon>Pseudomonadota</taxon>
        <taxon>Alphaproteobacteria</taxon>
        <taxon>Hyphomicrobiales</taxon>
        <taxon>Parvibaculaceae</taxon>
        <taxon>Pyruvatibacter</taxon>
    </lineage>
</organism>
<feature type="chain" id="PRO_5032854459" evidence="1">
    <location>
        <begin position="27"/>
        <end position="363"/>
    </location>
</feature>
<feature type="domain" description="Porin" evidence="2">
    <location>
        <begin position="13"/>
        <end position="358"/>
    </location>
</feature>
<dbReference type="GeneID" id="300654785"/>
<dbReference type="OrthoDB" id="7801464at2"/>
<name>A0A845QCA7_9HYPH</name>
<keyword evidence="1" id="KW-0732">Signal</keyword>
<sequence length="363" mass="38871">MPQLSAIARTMTALVATTCLTAPALAEDSFPRIKGEIPIEIQNDYTYDSDDRDAELNDLYTTIEPAVSVRFTEEFSIEAGLVLEPVLDPDPRDDRFFEDEGLFVETLFLQYATDSFSLFGGKINPAFGVAWDIAPGVYGTDLAEDYELTERIGLGGSVTLGNDETGLHTITASTFFADTSFLSESLITERPRNRKSSGGVSNTEDFSSFAVALDGDLGIVVPGLAYHLGFESQEGGTGNPEDEFGIAAALYGEFEIGEDTVLGPVVEYVHQSDAGGIAEDRDYITLGAALVHGPWNIAVSDTIRTIDPAGAGDVDDNQFQVSGGYAFDNGLALDIGYKHTEESNSDSNTVGALLTYTLPFSAP</sequence>
<protein>
    <submittedName>
        <fullName evidence="3">Porin</fullName>
    </submittedName>
</protein>
<gene>
    <name evidence="3" type="ORF">GTQ45_10060</name>
</gene>
<dbReference type="InterPro" id="IPR023614">
    <property type="entry name" value="Porin_dom_sf"/>
</dbReference>
<evidence type="ECO:0000313" key="3">
    <source>
        <dbReference type="EMBL" id="NBG96074.1"/>
    </source>
</evidence>
<keyword evidence="4" id="KW-1185">Reference proteome</keyword>
<accession>A0A845QCA7</accession>
<dbReference type="EMBL" id="WXYQ01000006">
    <property type="protein sequence ID" value="NBG96074.1"/>
    <property type="molecule type" value="Genomic_DNA"/>
</dbReference>
<evidence type="ECO:0000259" key="2">
    <source>
        <dbReference type="Pfam" id="PF13609"/>
    </source>
</evidence>